<protein>
    <submittedName>
        <fullName evidence="3">Dehydrogenase</fullName>
    </submittedName>
</protein>
<evidence type="ECO:0000259" key="1">
    <source>
        <dbReference type="Pfam" id="PF01408"/>
    </source>
</evidence>
<dbReference type="PANTHER" id="PTHR43249:SF1">
    <property type="entry name" value="D-GLUCOSIDE 3-DEHYDROGENASE"/>
    <property type="match status" value="1"/>
</dbReference>
<dbReference type="Proteomes" id="UP001262410">
    <property type="component" value="Unassembled WGS sequence"/>
</dbReference>
<dbReference type="Gene3D" id="3.30.360.10">
    <property type="entry name" value="Dihydrodipicolinate Reductase, domain 2"/>
    <property type="match status" value="1"/>
</dbReference>
<dbReference type="SUPFAM" id="SSF51735">
    <property type="entry name" value="NAD(P)-binding Rossmann-fold domains"/>
    <property type="match status" value="1"/>
</dbReference>
<organism evidence="3 4">
    <name type="scientific">Inquilinus ginsengisoli</name>
    <dbReference type="NCBI Taxonomy" id="363840"/>
    <lineage>
        <taxon>Bacteria</taxon>
        <taxon>Pseudomonadati</taxon>
        <taxon>Pseudomonadota</taxon>
        <taxon>Alphaproteobacteria</taxon>
        <taxon>Rhodospirillales</taxon>
        <taxon>Rhodospirillaceae</taxon>
        <taxon>Inquilinus</taxon>
    </lineage>
</organism>
<accession>A0ABU1JLJ4</accession>
<dbReference type="SUPFAM" id="SSF55347">
    <property type="entry name" value="Glyceraldehyde-3-phosphate dehydrogenase-like, C-terminal domain"/>
    <property type="match status" value="1"/>
</dbReference>
<dbReference type="EMBL" id="JAVDPW010000003">
    <property type="protein sequence ID" value="MDR6289494.1"/>
    <property type="molecule type" value="Genomic_DNA"/>
</dbReference>
<sequence>MTRLKVAMIGCGWVAGSQVERGFAVLPEQFEVAVAADLDPSRAEAFAARHGIPRMAASLDAVLAMPDVDVVSICTPPNLHFGGVTAALAAGKHVICEKPFVASLAQLEAVRRAEAESGRRAMPIFQYRFGDGLARVKHVVDSGLAGKAYVSAVETAWRRGPDYYQVPWRGKLASELGGVLLTQAIHMHDLLFFLMGPAATVAGFKTTRVNPVEVEDCAVGSLRMADGSLASLTATLGSAKQITRMRFCFEHVAFEVQGDGNDAGRPAELEWTVIPASPEAGERIARAMAELPPGKANFARQFELFHDALATGAPFPVTLDDAQRSLELITALFHAAETGTVVDLPIGPGHSRYEGWVSRA</sequence>
<reference evidence="3 4" key="1">
    <citation type="submission" date="2023-07" db="EMBL/GenBank/DDBJ databases">
        <title>Sorghum-associated microbial communities from plants grown in Nebraska, USA.</title>
        <authorList>
            <person name="Schachtman D."/>
        </authorList>
    </citation>
    <scope>NUCLEOTIDE SEQUENCE [LARGE SCALE GENOMIC DNA]</scope>
    <source>
        <strain evidence="3 4">584</strain>
    </source>
</reference>
<dbReference type="InterPro" id="IPR055170">
    <property type="entry name" value="GFO_IDH_MocA-like_dom"/>
</dbReference>
<comment type="caution">
    <text evidence="3">The sequence shown here is derived from an EMBL/GenBank/DDBJ whole genome shotgun (WGS) entry which is preliminary data.</text>
</comment>
<dbReference type="Pfam" id="PF22725">
    <property type="entry name" value="GFO_IDH_MocA_C3"/>
    <property type="match status" value="1"/>
</dbReference>
<feature type="domain" description="GFO/IDH/MocA-like oxidoreductase" evidence="2">
    <location>
        <begin position="134"/>
        <end position="247"/>
    </location>
</feature>
<dbReference type="InterPro" id="IPR052515">
    <property type="entry name" value="Gfo/Idh/MocA_Oxidoreductase"/>
</dbReference>
<evidence type="ECO:0000259" key="2">
    <source>
        <dbReference type="Pfam" id="PF22725"/>
    </source>
</evidence>
<dbReference type="RefSeq" id="WP_309793781.1">
    <property type="nucleotide sequence ID" value="NZ_JAVDPW010000003.1"/>
</dbReference>
<dbReference type="InterPro" id="IPR000683">
    <property type="entry name" value="Gfo/Idh/MocA-like_OxRdtase_N"/>
</dbReference>
<dbReference type="InterPro" id="IPR036291">
    <property type="entry name" value="NAD(P)-bd_dom_sf"/>
</dbReference>
<gene>
    <name evidence="3" type="ORF">E9232_002009</name>
</gene>
<evidence type="ECO:0000313" key="4">
    <source>
        <dbReference type="Proteomes" id="UP001262410"/>
    </source>
</evidence>
<dbReference type="Gene3D" id="3.40.50.720">
    <property type="entry name" value="NAD(P)-binding Rossmann-like Domain"/>
    <property type="match status" value="1"/>
</dbReference>
<keyword evidence="4" id="KW-1185">Reference proteome</keyword>
<name>A0ABU1JLJ4_9PROT</name>
<dbReference type="PANTHER" id="PTHR43249">
    <property type="entry name" value="UDP-N-ACETYL-2-AMINO-2-DEOXY-D-GLUCURONATE OXIDASE"/>
    <property type="match status" value="1"/>
</dbReference>
<evidence type="ECO:0000313" key="3">
    <source>
        <dbReference type="EMBL" id="MDR6289494.1"/>
    </source>
</evidence>
<proteinExistence type="predicted"/>
<feature type="domain" description="Gfo/Idh/MocA-like oxidoreductase N-terminal" evidence="1">
    <location>
        <begin position="4"/>
        <end position="122"/>
    </location>
</feature>
<dbReference type="Pfam" id="PF01408">
    <property type="entry name" value="GFO_IDH_MocA"/>
    <property type="match status" value="1"/>
</dbReference>